<evidence type="ECO:0000256" key="10">
    <source>
        <dbReference type="ARBA" id="ARBA00023170"/>
    </source>
</evidence>
<evidence type="ECO:0000256" key="11">
    <source>
        <dbReference type="ARBA" id="ARBA00023180"/>
    </source>
</evidence>
<keyword evidence="11" id="KW-0325">Glycoprotein</keyword>
<keyword evidence="5 13" id="KW-0589">Pheromone response</keyword>
<keyword evidence="9 13" id="KW-0472">Membrane</keyword>
<dbReference type="GO" id="GO:0016503">
    <property type="term" value="F:pheromone receptor activity"/>
    <property type="evidence" value="ECO:0007669"/>
    <property type="project" value="InterPro"/>
</dbReference>
<evidence type="ECO:0000313" key="16">
    <source>
        <dbReference type="Proteomes" id="UP000011518"/>
    </source>
</evidence>
<evidence type="ECO:0000256" key="7">
    <source>
        <dbReference type="ARBA" id="ARBA00022989"/>
    </source>
</evidence>
<dbReference type="EMBL" id="KB320675">
    <property type="protein sequence ID" value="ELW65775.1"/>
    <property type="molecule type" value="Genomic_DNA"/>
</dbReference>
<dbReference type="FunFam" id="1.20.1070.10:FF:000033">
    <property type="entry name" value="Vomeronasal type-1 receptor"/>
    <property type="match status" value="1"/>
</dbReference>
<proteinExistence type="inferred from homology"/>
<feature type="domain" description="G-protein coupled receptors family 1 profile" evidence="14">
    <location>
        <begin position="32"/>
        <end position="258"/>
    </location>
</feature>
<dbReference type="GO" id="GO:0005886">
    <property type="term" value="C:plasma membrane"/>
    <property type="evidence" value="ECO:0007669"/>
    <property type="project" value="UniProtKB-SubCell"/>
</dbReference>
<protein>
    <recommendedName>
        <fullName evidence="13">Vomeronasal type-1 receptor</fullName>
    </recommendedName>
</protein>
<evidence type="ECO:0000256" key="3">
    <source>
        <dbReference type="ARBA" id="ARBA00010663"/>
    </source>
</evidence>
<keyword evidence="6 13" id="KW-0812">Transmembrane</keyword>
<keyword evidence="7 13" id="KW-1133">Transmembrane helix</keyword>
<dbReference type="SUPFAM" id="SSF81321">
    <property type="entry name" value="Family A G protein-coupled receptor-like"/>
    <property type="match status" value="1"/>
</dbReference>
<accession>L9KS47</accession>
<comment type="similarity">
    <text evidence="3 13">Belongs to the G-protein coupled receptor 1 family.</text>
</comment>
<feature type="transmembrane region" description="Helical" evidence="13">
    <location>
        <begin position="104"/>
        <end position="122"/>
    </location>
</feature>
<dbReference type="Proteomes" id="UP000011518">
    <property type="component" value="Unassembled WGS sequence"/>
</dbReference>
<evidence type="ECO:0000256" key="13">
    <source>
        <dbReference type="RuleBase" id="RU364061"/>
    </source>
</evidence>
<dbReference type="Gene3D" id="1.20.1070.10">
    <property type="entry name" value="Rhodopsin 7-helix transmembrane proteins"/>
    <property type="match status" value="1"/>
</dbReference>
<comment type="subcellular location">
    <subcellularLocation>
        <location evidence="2 13">Cell membrane</location>
        <topology evidence="2 13">Multi-pass membrane protein</topology>
    </subcellularLocation>
</comment>
<evidence type="ECO:0000256" key="9">
    <source>
        <dbReference type="ARBA" id="ARBA00023136"/>
    </source>
</evidence>
<dbReference type="Pfam" id="PF03402">
    <property type="entry name" value="V1R"/>
    <property type="match status" value="1"/>
</dbReference>
<feature type="transmembrane region" description="Helical" evidence="13">
    <location>
        <begin position="55"/>
        <end position="74"/>
    </location>
</feature>
<feature type="transmembrane region" description="Helical" evidence="13">
    <location>
        <begin position="21"/>
        <end position="43"/>
    </location>
</feature>
<comment type="function">
    <text evidence="1">Putative pheromone receptor.</text>
</comment>
<name>L9KS47_TUPCH</name>
<keyword evidence="8 13" id="KW-0297">G-protein coupled receptor</keyword>
<evidence type="ECO:0000313" key="15">
    <source>
        <dbReference type="EMBL" id="ELW65775.1"/>
    </source>
</evidence>
<sequence>MEISMAEKSQMVPSDMATGMIFLSQTVIGLLGNFFLLYHYSVLYFTRGTLRYTDLMVKHLTVANILIFLSRGILQTISAFGLNYFLSNIGCQLIFYVHRVGRGMSLGSTCLLSIFQAFTISPRNSRCTELKVHTSQYVGLSHSLILCWVVNMLVNSVVPMYVTGNDFLYCSWVDNNRVPQLLVIILLSSYDILCLGLMIWACSSTVFILYRHRQRVQHIHRTNLSSRSSPESRVTESILVLLSTFISFYTLSYVFTFIHCSFLLSNEKDPEPPDALSWKMKSSHLAGSSLSGKPHSSALSPSQDLFLFLSGSDTAPWIVVTNDRGCRVMYPVDQILPSSSSVIDQFLDLLSLFVCSTQTGQLTCVCGAGLHLVSTKAL</sequence>
<evidence type="ECO:0000256" key="2">
    <source>
        <dbReference type="ARBA" id="ARBA00004651"/>
    </source>
</evidence>
<evidence type="ECO:0000256" key="1">
    <source>
        <dbReference type="ARBA" id="ARBA00003878"/>
    </source>
</evidence>
<dbReference type="InterPro" id="IPR004072">
    <property type="entry name" value="Vmron_rcpt_1"/>
</dbReference>
<keyword evidence="4 13" id="KW-1003">Cell membrane</keyword>
<reference evidence="16" key="2">
    <citation type="journal article" date="2013" name="Nat. Commun.">
        <title>Genome of the Chinese tree shrew.</title>
        <authorList>
            <person name="Fan Y."/>
            <person name="Huang Z.Y."/>
            <person name="Cao C.C."/>
            <person name="Chen C.S."/>
            <person name="Chen Y.X."/>
            <person name="Fan D.D."/>
            <person name="He J."/>
            <person name="Hou H.L."/>
            <person name="Hu L."/>
            <person name="Hu X.T."/>
            <person name="Jiang X.T."/>
            <person name="Lai R."/>
            <person name="Lang Y.S."/>
            <person name="Liang B."/>
            <person name="Liao S.G."/>
            <person name="Mu D."/>
            <person name="Ma Y.Y."/>
            <person name="Niu Y.Y."/>
            <person name="Sun X.Q."/>
            <person name="Xia J.Q."/>
            <person name="Xiao J."/>
            <person name="Xiong Z.Q."/>
            <person name="Xu L."/>
            <person name="Yang L."/>
            <person name="Zhang Y."/>
            <person name="Zhao W."/>
            <person name="Zhao X.D."/>
            <person name="Zheng Y.T."/>
            <person name="Zhou J.M."/>
            <person name="Zhu Y.B."/>
            <person name="Zhang G.J."/>
            <person name="Wang J."/>
            <person name="Yao Y.G."/>
        </authorList>
    </citation>
    <scope>NUCLEOTIDE SEQUENCE [LARGE SCALE GENOMIC DNA]</scope>
</reference>
<dbReference type="GO" id="GO:0007606">
    <property type="term" value="P:sensory perception of chemical stimulus"/>
    <property type="evidence" value="ECO:0007669"/>
    <property type="project" value="UniProtKB-ARBA"/>
</dbReference>
<evidence type="ECO:0000256" key="6">
    <source>
        <dbReference type="ARBA" id="ARBA00022692"/>
    </source>
</evidence>
<reference evidence="16" key="1">
    <citation type="submission" date="2012-07" db="EMBL/GenBank/DDBJ databases">
        <title>Genome of the Chinese tree shrew, a rising model animal genetically related to primates.</title>
        <authorList>
            <person name="Zhang G."/>
            <person name="Fan Y."/>
            <person name="Yao Y."/>
            <person name="Huang Z."/>
        </authorList>
    </citation>
    <scope>NUCLEOTIDE SEQUENCE [LARGE SCALE GENOMIC DNA]</scope>
</reference>
<dbReference type="AlphaFoldDB" id="L9KS47"/>
<keyword evidence="12 13" id="KW-0807">Transducer</keyword>
<evidence type="ECO:0000259" key="14">
    <source>
        <dbReference type="PROSITE" id="PS50262"/>
    </source>
</evidence>
<evidence type="ECO:0000256" key="8">
    <source>
        <dbReference type="ARBA" id="ARBA00023040"/>
    </source>
</evidence>
<dbReference type="PROSITE" id="PS50262">
    <property type="entry name" value="G_PROTEIN_RECEP_F1_2"/>
    <property type="match status" value="1"/>
</dbReference>
<feature type="transmembrane region" description="Helical" evidence="13">
    <location>
        <begin position="182"/>
        <end position="210"/>
    </location>
</feature>
<dbReference type="InParanoid" id="L9KS47"/>
<gene>
    <name evidence="15" type="ORF">TREES_T100003998</name>
</gene>
<dbReference type="PANTHER" id="PTHR24062">
    <property type="entry name" value="VOMERONASAL TYPE-1 RECEPTOR"/>
    <property type="match status" value="1"/>
</dbReference>
<evidence type="ECO:0000256" key="12">
    <source>
        <dbReference type="ARBA" id="ARBA00023224"/>
    </source>
</evidence>
<dbReference type="PRINTS" id="PR01534">
    <property type="entry name" value="VOMERONASL1R"/>
</dbReference>
<dbReference type="GO" id="GO:0019236">
    <property type="term" value="P:response to pheromone"/>
    <property type="evidence" value="ECO:0007669"/>
    <property type="project" value="UniProtKB-KW"/>
</dbReference>
<organism evidence="15 16">
    <name type="scientific">Tupaia chinensis</name>
    <name type="common">Chinese tree shrew</name>
    <name type="synonym">Tupaia belangeri chinensis</name>
    <dbReference type="NCBI Taxonomy" id="246437"/>
    <lineage>
        <taxon>Eukaryota</taxon>
        <taxon>Metazoa</taxon>
        <taxon>Chordata</taxon>
        <taxon>Craniata</taxon>
        <taxon>Vertebrata</taxon>
        <taxon>Euteleostomi</taxon>
        <taxon>Mammalia</taxon>
        <taxon>Eutheria</taxon>
        <taxon>Euarchontoglires</taxon>
        <taxon>Scandentia</taxon>
        <taxon>Tupaiidae</taxon>
        <taxon>Tupaia</taxon>
    </lineage>
</organism>
<keyword evidence="10 13" id="KW-0675">Receptor</keyword>
<evidence type="ECO:0000256" key="4">
    <source>
        <dbReference type="ARBA" id="ARBA00022475"/>
    </source>
</evidence>
<keyword evidence="16" id="KW-1185">Reference proteome</keyword>
<feature type="transmembrane region" description="Helical" evidence="13">
    <location>
        <begin position="143"/>
        <end position="162"/>
    </location>
</feature>
<feature type="transmembrane region" description="Helical" evidence="13">
    <location>
        <begin position="237"/>
        <end position="258"/>
    </location>
</feature>
<evidence type="ECO:0000256" key="5">
    <source>
        <dbReference type="ARBA" id="ARBA00022507"/>
    </source>
</evidence>
<dbReference type="InterPro" id="IPR017452">
    <property type="entry name" value="GPCR_Rhodpsn_7TM"/>
</dbReference>